<evidence type="ECO:0000313" key="3">
    <source>
        <dbReference type="Proteomes" id="UP000800235"/>
    </source>
</evidence>
<name>A0A9P4TYC7_9PEZI</name>
<dbReference type="Proteomes" id="UP000800235">
    <property type="component" value="Unassembled WGS sequence"/>
</dbReference>
<dbReference type="OrthoDB" id="191037at2759"/>
<dbReference type="Gene3D" id="3.30.200.20">
    <property type="entry name" value="Phosphorylase Kinase, domain 1"/>
    <property type="match status" value="1"/>
</dbReference>
<dbReference type="InterPro" id="IPR052898">
    <property type="entry name" value="ACAD10-like"/>
</dbReference>
<dbReference type="EMBL" id="MU007039">
    <property type="protein sequence ID" value="KAF2430460.1"/>
    <property type="molecule type" value="Genomic_DNA"/>
</dbReference>
<dbReference type="AlphaFoldDB" id="A0A9P4TYC7"/>
<accession>A0A9P4TYC7</accession>
<protein>
    <submittedName>
        <fullName evidence="2">Aminoglycoside phosphotransferas-like protein</fullName>
    </submittedName>
</protein>
<dbReference type="PANTHER" id="PTHR47829:SF1">
    <property type="entry name" value="HAD FAMILY PHOSPHATASE"/>
    <property type="match status" value="1"/>
</dbReference>
<dbReference type="Gene3D" id="3.90.1200.10">
    <property type="match status" value="1"/>
</dbReference>
<evidence type="ECO:0000313" key="2">
    <source>
        <dbReference type="EMBL" id="KAF2430460.1"/>
    </source>
</evidence>
<dbReference type="InterPro" id="IPR002575">
    <property type="entry name" value="Aminoglycoside_PTrfase"/>
</dbReference>
<dbReference type="InterPro" id="IPR041726">
    <property type="entry name" value="ACAD10_11_N"/>
</dbReference>
<dbReference type="InterPro" id="IPR011009">
    <property type="entry name" value="Kinase-like_dom_sf"/>
</dbReference>
<reference evidence="2" key="1">
    <citation type="journal article" date="2020" name="Stud. Mycol.">
        <title>101 Dothideomycetes genomes: a test case for predicting lifestyles and emergence of pathogens.</title>
        <authorList>
            <person name="Haridas S."/>
            <person name="Albert R."/>
            <person name="Binder M."/>
            <person name="Bloem J."/>
            <person name="Labutti K."/>
            <person name="Salamov A."/>
            <person name="Andreopoulos B."/>
            <person name="Baker S."/>
            <person name="Barry K."/>
            <person name="Bills G."/>
            <person name="Bluhm B."/>
            <person name="Cannon C."/>
            <person name="Castanera R."/>
            <person name="Culley D."/>
            <person name="Daum C."/>
            <person name="Ezra D."/>
            <person name="Gonzalez J."/>
            <person name="Henrissat B."/>
            <person name="Kuo A."/>
            <person name="Liang C."/>
            <person name="Lipzen A."/>
            <person name="Lutzoni F."/>
            <person name="Magnuson J."/>
            <person name="Mondo S."/>
            <person name="Nolan M."/>
            <person name="Ohm R."/>
            <person name="Pangilinan J."/>
            <person name="Park H.-J."/>
            <person name="Ramirez L."/>
            <person name="Alfaro M."/>
            <person name="Sun H."/>
            <person name="Tritt A."/>
            <person name="Yoshinaga Y."/>
            <person name="Zwiers L.-H."/>
            <person name="Turgeon B."/>
            <person name="Goodwin S."/>
            <person name="Spatafora J."/>
            <person name="Crous P."/>
            <person name="Grigoriev I."/>
        </authorList>
    </citation>
    <scope>NUCLEOTIDE SEQUENCE</scope>
    <source>
        <strain evidence="2">CBS 130266</strain>
    </source>
</reference>
<dbReference type="SUPFAM" id="SSF56112">
    <property type="entry name" value="Protein kinase-like (PK-like)"/>
    <property type="match status" value="1"/>
</dbReference>
<evidence type="ECO:0000259" key="1">
    <source>
        <dbReference type="Pfam" id="PF01636"/>
    </source>
</evidence>
<comment type="caution">
    <text evidence="2">The sequence shown here is derived from an EMBL/GenBank/DDBJ whole genome shotgun (WGS) entry which is preliminary data.</text>
</comment>
<gene>
    <name evidence="2" type="ORF">EJ08DRAFT_660923</name>
</gene>
<feature type="domain" description="Aminoglycoside phosphotransferase" evidence="1">
    <location>
        <begin position="31"/>
        <end position="266"/>
    </location>
</feature>
<organism evidence="2 3">
    <name type="scientific">Tothia fuscella</name>
    <dbReference type="NCBI Taxonomy" id="1048955"/>
    <lineage>
        <taxon>Eukaryota</taxon>
        <taxon>Fungi</taxon>
        <taxon>Dikarya</taxon>
        <taxon>Ascomycota</taxon>
        <taxon>Pezizomycotina</taxon>
        <taxon>Dothideomycetes</taxon>
        <taxon>Pleosporomycetidae</taxon>
        <taxon>Venturiales</taxon>
        <taxon>Cylindrosympodiaceae</taxon>
        <taxon>Tothia</taxon>
    </lineage>
</organism>
<proteinExistence type="predicted"/>
<dbReference type="CDD" id="cd05154">
    <property type="entry name" value="ACAD10_11_N-like"/>
    <property type="match status" value="1"/>
</dbReference>
<sequence length="371" mass="42333">MAGPVRQPINLKSLEKYIDENVPEIRTPLQIKQFGFGQSNPTYQLIDASSNKYVMRKKPPGTLISKTAHKVDREYRIIHALEKTDVPVPKTYCLCMDDNVVGSAFYIMEFLDGRIIEEPHMPEVSREERKEMWHDAVRTLAKLHRVDPKSIGMESYGRPTGFYDRQIATFNTLNEAQGQVKDVETGKAVGLVPYSEEFVGFFKNKELQPRDRATFVHGDFKIDNLVYHKTEPRVIGILDWEMSTIGHPLSDLACLLEPYTITARTTEQRRNSREEFRPSNLLPGLPTRDQCIDWYTEVSGYDLRSEIPWGSAFAMFRNCIIFQGIAARFATRQASSTEAFKVGQEMEPCAEIARGLVEEARGFVGPKKSKL</sequence>
<dbReference type="Pfam" id="PF01636">
    <property type="entry name" value="APH"/>
    <property type="match status" value="1"/>
</dbReference>
<keyword evidence="3" id="KW-1185">Reference proteome</keyword>
<dbReference type="PANTHER" id="PTHR47829">
    <property type="entry name" value="HYDROLASE, PUTATIVE (AFU_ORTHOLOGUE AFUA_1G12880)-RELATED"/>
    <property type="match status" value="1"/>
</dbReference>